<dbReference type="InterPro" id="IPR023171">
    <property type="entry name" value="Na/H_antiporter_dom_sf"/>
</dbReference>
<evidence type="ECO:0000256" key="9">
    <source>
        <dbReference type="ARBA" id="ARBA00023065"/>
    </source>
</evidence>
<evidence type="ECO:0000256" key="8">
    <source>
        <dbReference type="ARBA" id="ARBA00023053"/>
    </source>
</evidence>
<sequence>MANLTVIERSPDPETHRPGPGWPSIATWVRALGQSRLGALLLLVGTLGAILWANVSYESYSEFWETHLTVGVGELQLEFTLHALVNDALMALFFFTVGLEVRREFAIGELTSWSRAMVPVIAAVAGLVVPAVLYVLIARGTGWESAWGVVISTDTAFVVGALALIGPRAPGRLRVFLLALAVVDDIGALSIIALVYTERFDPLPLLVAAVGLVGVYLTRYVPTGRGPIYATLSIVVWGAFLASGVHPTLAGVAIALLVPVYRPSRRDVEHALTLARTFRQSPNSDYARAAANSLRESISINERLQSAYAPYVAYVILPLFALANAGVRIDGEILAAAAGSAVTWGIVVGLVVGKLVGVLGSGAVMRALGVGELGPGLSLDRLAGGGALCGIGFTISLFIVDLAIDDPGVQNEARVGVLSASVVAFLVAAVVFRVSDRLHPAKEAGSVLLRPVDPARDHVYGRPDARFTLVEYGDFQCGFCSKASGAIQEVHRELGDDLRYVWRHAPLDRYHPNAVAAAEASEAAALQGKFFEMEHSLLTDQENQLPSDIVRRAAELGLDVDRFERDLVSPEVAARVRDDVLDAEAMDVSAVPTFFVNGRRHSGPYDAQSLIRALHESAGTSVPESR</sequence>
<feature type="domain" description="Thioredoxin" evidence="13">
    <location>
        <begin position="428"/>
        <end position="619"/>
    </location>
</feature>
<evidence type="ECO:0000313" key="15">
    <source>
        <dbReference type="Proteomes" id="UP001139493"/>
    </source>
</evidence>
<dbReference type="PANTHER" id="PTHR30341">
    <property type="entry name" value="SODIUM ION/PROTON ANTIPORTER NHAA-RELATED"/>
    <property type="match status" value="1"/>
</dbReference>
<dbReference type="RefSeq" id="WP_253839263.1">
    <property type="nucleotide sequence ID" value="NZ_JAMTCS010000015.1"/>
</dbReference>
<comment type="catalytic activity">
    <reaction evidence="12">
        <text>Na(+)(in) + 2 H(+)(out) = Na(+)(out) + 2 H(+)(in)</text>
        <dbReference type="Rhea" id="RHEA:29251"/>
        <dbReference type="ChEBI" id="CHEBI:15378"/>
        <dbReference type="ChEBI" id="CHEBI:29101"/>
    </reaction>
</comment>
<feature type="transmembrane region" description="Helical" evidence="12">
    <location>
        <begin position="234"/>
        <end position="258"/>
    </location>
</feature>
<comment type="similarity">
    <text evidence="12">Belongs to the NhaA Na(+)/H(+) (TC 2.A.33) antiporter family.</text>
</comment>
<comment type="function">
    <text evidence="12">Na(+)/H(+) antiporter that extrudes sodium in exchange for external protons.</text>
</comment>
<dbReference type="InterPro" id="IPR004670">
    <property type="entry name" value="NhaA"/>
</dbReference>
<dbReference type="NCBIfam" id="TIGR00773">
    <property type="entry name" value="NhaA"/>
    <property type="match status" value="1"/>
</dbReference>
<accession>A0A9X2G748</accession>
<dbReference type="Gene3D" id="1.20.1530.10">
    <property type="entry name" value="Na+/H+ antiporter like domain"/>
    <property type="match status" value="1"/>
</dbReference>
<evidence type="ECO:0000256" key="1">
    <source>
        <dbReference type="ARBA" id="ARBA00004429"/>
    </source>
</evidence>
<dbReference type="GO" id="GO:0005886">
    <property type="term" value="C:plasma membrane"/>
    <property type="evidence" value="ECO:0007669"/>
    <property type="project" value="UniProtKB-SubCell"/>
</dbReference>
<evidence type="ECO:0000256" key="3">
    <source>
        <dbReference type="ARBA" id="ARBA00022448"/>
    </source>
</evidence>
<proteinExistence type="inferred from homology"/>
<feature type="transmembrane region" description="Helical" evidence="12">
    <location>
        <begin position="415"/>
        <end position="434"/>
    </location>
</feature>
<evidence type="ECO:0000256" key="7">
    <source>
        <dbReference type="ARBA" id="ARBA00022989"/>
    </source>
</evidence>
<dbReference type="InterPro" id="IPR012336">
    <property type="entry name" value="Thioredoxin-like_fold"/>
</dbReference>
<dbReference type="Pfam" id="PF13462">
    <property type="entry name" value="Thioredoxin_4"/>
    <property type="match status" value="1"/>
</dbReference>
<feature type="transmembrane region" description="Helical" evidence="12">
    <location>
        <begin position="203"/>
        <end position="222"/>
    </location>
</feature>
<dbReference type="SUPFAM" id="SSF52833">
    <property type="entry name" value="Thioredoxin-like"/>
    <property type="match status" value="1"/>
</dbReference>
<organism evidence="14 15">
    <name type="scientific">Promicromonospora thailandica</name>
    <dbReference type="NCBI Taxonomy" id="765201"/>
    <lineage>
        <taxon>Bacteria</taxon>
        <taxon>Bacillati</taxon>
        <taxon>Actinomycetota</taxon>
        <taxon>Actinomycetes</taxon>
        <taxon>Micrococcales</taxon>
        <taxon>Promicromonosporaceae</taxon>
        <taxon>Promicromonospora</taxon>
    </lineage>
</organism>
<dbReference type="PROSITE" id="PS51352">
    <property type="entry name" value="THIOREDOXIN_2"/>
    <property type="match status" value="1"/>
</dbReference>
<keyword evidence="3 12" id="KW-0813">Transport</keyword>
<feature type="transmembrane region" description="Helical" evidence="12">
    <location>
        <begin position="341"/>
        <end position="362"/>
    </location>
</feature>
<dbReference type="HAMAP" id="MF_01844">
    <property type="entry name" value="NhaA"/>
    <property type="match status" value="1"/>
</dbReference>
<feature type="transmembrane region" description="Helical" evidence="12">
    <location>
        <begin position="75"/>
        <end position="95"/>
    </location>
</feature>
<evidence type="ECO:0000256" key="5">
    <source>
        <dbReference type="ARBA" id="ARBA00022475"/>
    </source>
</evidence>
<protein>
    <recommendedName>
        <fullName evidence="12">Na(+)/H(+) antiporter NhaA</fullName>
    </recommendedName>
    <alternativeName>
        <fullName evidence="12">Sodium/proton antiporter NhaA</fullName>
    </alternativeName>
</protein>
<dbReference type="Proteomes" id="UP001139493">
    <property type="component" value="Unassembled WGS sequence"/>
</dbReference>
<evidence type="ECO:0000256" key="4">
    <source>
        <dbReference type="ARBA" id="ARBA00022449"/>
    </source>
</evidence>
<feature type="transmembrane region" description="Helical" evidence="12">
    <location>
        <begin position="177"/>
        <end position="197"/>
    </location>
</feature>
<evidence type="ECO:0000256" key="6">
    <source>
        <dbReference type="ARBA" id="ARBA00022692"/>
    </source>
</evidence>
<dbReference type="Pfam" id="PF06965">
    <property type="entry name" value="Na_H_antiport_1"/>
    <property type="match status" value="1"/>
</dbReference>
<feature type="transmembrane region" description="Helical" evidence="12">
    <location>
        <begin position="145"/>
        <end position="165"/>
    </location>
</feature>
<gene>
    <name evidence="12" type="primary">nhaA</name>
    <name evidence="14" type="ORF">APR03_004335</name>
</gene>
<feature type="transmembrane region" description="Helical" evidence="12">
    <location>
        <begin position="37"/>
        <end position="55"/>
    </location>
</feature>
<reference evidence="14" key="1">
    <citation type="submission" date="2022-06" db="EMBL/GenBank/DDBJ databases">
        <title>Genomic Encyclopedia of Archaeal and Bacterial Type Strains, Phase II (KMG-II): from individual species to whole genera.</title>
        <authorList>
            <person name="Goeker M."/>
        </authorList>
    </citation>
    <scope>NUCLEOTIDE SEQUENCE</scope>
    <source>
        <strain evidence="14">DSM 26652</strain>
    </source>
</reference>
<feature type="transmembrane region" description="Helical" evidence="12">
    <location>
        <begin position="311"/>
        <end position="329"/>
    </location>
</feature>
<evidence type="ECO:0000256" key="10">
    <source>
        <dbReference type="ARBA" id="ARBA00023136"/>
    </source>
</evidence>
<dbReference type="PANTHER" id="PTHR30341:SF0">
    <property type="entry name" value="NA(+)_H(+) ANTIPORTER NHAA"/>
    <property type="match status" value="1"/>
</dbReference>
<dbReference type="EMBL" id="JAMTCS010000015">
    <property type="protein sequence ID" value="MCP2266963.1"/>
    <property type="molecule type" value="Genomic_DNA"/>
</dbReference>
<keyword evidence="15" id="KW-1185">Reference proteome</keyword>
<comment type="subcellular location">
    <subcellularLocation>
        <location evidence="1">Cell inner membrane</location>
        <topology evidence="1">Multi-pass membrane protein</topology>
    </subcellularLocation>
    <subcellularLocation>
        <location evidence="12">Cell membrane</location>
        <topology evidence="12">Multi-pass membrane protein</topology>
    </subcellularLocation>
</comment>
<keyword evidence="9 12" id="KW-0406">Ion transport</keyword>
<evidence type="ECO:0000256" key="12">
    <source>
        <dbReference type="HAMAP-Rule" id="MF_01844"/>
    </source>
</evidence>
<keyword evidence="5 12" id="KW-1003">Cell membrane</keyword>
<keyword evidence="6 12" id="KW-0812">Transmembrane</keyword>
<feature type="transmembrane region" description="Helical" evidence="12">
    <location>
        <begin position="116"/>
        <end position="139"/>
    </location>
</feature>
<dbReference type="GO" id="GO:0006885">
    <property type="term" value="P:regulation of pH"/>
    <property type="evidence" value="ECO:0007669"/>
    <property type="project" value="UniProtKB-UniRule"/>
</dbReference>
<keyword evidence="4 12" id="KW-0050">Antiport</keyword>
<dbReference type="AlphaFoldDB" id="A0A9X2G748"/>
<dbReference type="InterPro" id="IPR013766">
    <property type="entry name" value="Thioredoxin_domain"/>
</dbReference>
<evidence type="ECO:0000313" key="14">
    <source>
        <dbReference type="EMBL" id="MCP2266963.1"/>
    </source>
</evidence>
<evidence type="ECO:0000259" key="13">
    <source>
        <dbReference type="PROSITE" id="PS51352"/>
    </source>
</evidence>
<evidence type="ECO:0000256" key="11">
    <source>
        <dbReference type="ARBA" id="ARBA00023201"/>
    </source>
</evidence>
<keyword evidence="8 12" id="KW-0915">Sodium</keyword>
<keyword evidence="10 12" id="KW-0472">Membrane</keyword>
<dbReference type="InterPro" id="IPR036249">
    <property type="entry name" value="Thioredoxin-like_sf"/>
</dbReference>
<comment type="caution">
    <text evidence="14">The sequence shown here is derived from an EMBL/GenBank/DDBJ whole genome shotgun (WGS) entry which is preliminary data.</text>
</comment>
<name>A0A9X2G748_9MICO</name>
<evidence type="ECO:0000256" key="2">
    <source>
        <dbReference type="ARBA" id="ARBA00007006"/>
    </source>
</evidence>
<comment type="similarity">
    <text evidence="2">In the N-terminal section; belongs to the NhaA Na(+)/H(+) (TC 2.A.33) antiporter family.</text>
</comment>
<dbReference type="Gene3D" id="3.40.30.10">
    <property type="entry name" value="Glutaredoxin"/>
    <property type="match status" value="1"/>
</dbReference>
<keyword evidence="7 12" id="KW-1133">Transmembrane helix</keyword>
<dbReference type="GO" id="GO:0015385">
    <property type="term" value="F:sodium:proton antiporter activity"/>
    <property type="evidence" value="ECO:0007669"/>
    <property type="project" value="UniProtKB-UniRule"/>
</dbReference>
<feature type="transmembrane region" description="Helical" evidence="12">
    <location>
        <begin position="382"/>
        <end position="403"/>
    </location>
</feature>
<keyword evidence="11 12" id="KW-0739">Sodium transport</keyword>